<keyword evidence="2" id="KW-1185">Reference proteome</keyword>
<evidence type="ECO:0000313" key="2">
    <source>
        <dbReference type="Proteomes" id="UP000789706"/>
    </source>
</evidence>
<protein>
    <submittedName>
        <fullName evidence="1">3103_t:CDS:1</fullName>
    </submittedName>
</protein>
<comment type="caution">
    <text evidence="1">The sequence shown here is derived from an EMBL/GenBank/DDBJ whole genome shotgun (WGS) entry which is preliminary data.</text>
</comment>
<dbReference type="AlphaFoldDB" id="A0A9N9BJB0"/>
<proteinExistence type="predicted"/>
<accession>A0A9N9BJB0</accession>
<gene>
    <name evidence="1" type="ORF">DEBURN_LOCUS7921</name>
</gene>
<dbReference type="Proteomes" id="UP000789706">
    <property type="component" value="Unassembled WGS sequence"/>
</dbReference>
<sequence>MNISVVARKEEITSCKKSKSDKKNSKSQSETIRDGTVEGATELKVITKTFFRHIIFQNMKDLFGLMVDRYLNLPRIEIKTLEISKDIRNQHF</sequence>
<reference evidence="1" key="1">
    <citation type="submission" date="2021-06" db="EMBL/GenBank/DDBJ databases">
        <authorList>
            <person name="Kallberg Y."/>
            <person name="Tangrot J."/>
            <person name="Rosling A."/>
        </authorList>
    </citation>
    <scope>NUCLEOTIDE SEQUENCE</scope>
    <source>
        <strain evidence="1">AZ414A</strain>
    </source>
</reference>
<dbReference type="EMBL" id="CAJVPK010001051">
    <property type="protein sequence ID" value="CAG8567792.1"/>
    <property type="molecule type" value="Genomic_DNA"/>
</dbReference>
<organism evidence="1 2">
    <name type="scientific">Diversispora eburnea</name>
    <dbReference type="NCBI Taxonomy" id="1213867"/>
    <lineage>
        <taxon>Eukaryota</taxon>
        <taxon>Fungi</taxon>
        <taxon>Fungi incertae sedis</taxon>
        <taxon>Mucoromycota</taxon>
        <taxon>Glomeromycotina</taxon>
        <taxon>Glomeromycetes</taxon>
        <taxon>Diversisporales</taxon>
        <taxon>Diversisporaceae</taxon>
        <taxon>Diversispora</taxon>
    </lineage>
</organism>
<name>A0A9N9BJB0_9GLOM</name>
<evidence type="ECO:0000313" key="1">
    <source>
        <dbReference type="EMBL" id="CAG8567792.1"/>
    </source>
</evidence>